<dbReference type="RefSeq" id="WP_165705214.1">
    <property type="nucleotide sequence ID" value="NZ_CP118627.1"/>
</dbReference>
<dbReference type="EMBL" id="CP118627">
    <property type="protein sequence ID" value="WEA14842.1"/>
    <property type="molecule type" value="Genomic_DNA"/>
</dbReference>
<proteinExistence type="predicted"/>
<accession>A0AAX3NE03</accession>
<gene>
    <name evidence="1" type="ORF">PWF74_04865</name>
</gene>
<sequence length="60" mass="6966">MSKSKGYEGFCEECECQTEVFHSAYLGMEVCSECNKKLLDKQPDMDDVDDDDFQSPLFWI</sequence>
<dbReference type="Proteomes" id="UP001217324">
    <property type="component" value="Chromosome"/>
</dbReference>
<evidence type="ECO:0000313" key="2">
    <source>
        <dbReference type="Proteomes" id="UP001217324"/>
    </source>
</evidence>
<protein>
    <submittedName>
        <fullName evidence="1">Uncharacterized protein</fullName>
    </submittedName>
</protein>
<name>A0AAX3NE03_9LACT</name>
<organism evidence="1 2">
    <name type="scientific">Lactococcus garvieae</name>
    <dbReference type="NCBI Taxonomy" id="1363"/>
    <lineage>
        <taxon>Bacteria</taxon>
        <taxon>Bacillati</taxon>
        <taxon>Bacillota</taxon>
        <taxon>Bacilli</taxon>
        <taxon>Lactobacillales</taxon>
        <taxon>Streptococcaceae</taxon>
        <taxon>Lactococcus</taxon>
    </lineage>
</organism>
<reference evidence="1" key="1">
    <citation type="submission" date="2023-02" db="EMBL/GenBank/DDBJ databases">
        <title>Comparative genomics and fermentation flavor characterization of five lactic acid bacteria reveal flavor biosynthesis metabolic pathways in fermented muskmelon puree.</title>
        <authorList>
            <person name="Yuan L."/>
            <person name="Li M."/>
            <person name="Xu X."/>
            <person name="Lao F."/>
            <person name="Wu J."/>
        </authorList>
    </citation>
    <scope>NUCLEOTIDE SEQUENCE</scope>
    <source>
        <strain evidence="1">Pa-2</strain>
    </source>
</reference>
<dbReference type="AlphaFoldDB" id="A0AAX3NE03"/>
<evidence type="ECO:0000313" key="1">
    <source>
        <dbReference type="EMBL" id="WEA14842.1"/>
    </source>
</evidence>